<evidence type="ECO:0000313" key="1">
    <source>
        <dbReference type="EMBL" id="KIM42945.1"/>
    </source>
</evidence>
<evidence type="ECO:0000313" key="2">
    <source>
        <dbReference type="Proteomes" id="UP000053424"/>
    </source>
</evidence>
<accession>A0A0C3C1X6</accession>
<protein>
    <recommendedName>
        <fullName evidence="3">F-box domain-containing protein</fullName>
    </recommendedName>
</protein>
<dbReference type="OrthoDB" id="2789810at2759"/>
<dbReference type="EMBL" id="KN831776">
    <property type="protein sequence ID" value="KIM42945.1"/>
    <property type="molecule type" value="Genomic_DNA"/>
</dbReference>
<gene>
    <name evidence="1" type="ORF">M413DRAFT_392188</name>
</gene>
<sequence length="401" mass="45294">MSPISLVFEGSRQVLLPQELTDQIINHLWDDMISLKACSLVCWSWFFSSRIHIFGTLVVNSKTLDLVATFITETSRCTILPYVKRIEFQGIPLPSAEPQFPTRLGPLSHFTSMLTHLHLHHARFTNFLELIDLICSFRILQSIGLDSIDYLKKMTTDQAVADTKRALPPSANSLRIRDSPLRAFLSWVVSHRVSPKITTLDVGPIEEDNVHYVGTLLSLLGPDILHLSLAFGFGKIGHICTFETMKHDSLHGDPDRRSYEKPAHPTIKDRYLEVFHTPACHHLATLVSLKSLRINNLVNGTHFHHSTATFWSPRFLASINSHNIQRVVFGIKLSRAGELDSHAIRWDFLDEVFASEAYTNLHMVEFDIGGRVNLDGLSDLITYKLPVAAKRGLLRFSKVCA</sequence>
<reference evidence="1 2" key="1">
    <citation type="submission" date="2014-04" db="EMBL/GenBank/DDBJ databases">
        <authorList>
            <consortium name="DOE Joint Genome Institute"/>
            <person name="Kuo A."/>
            <person name="Gay G."/>
            <person name="Dore J."/>
            <person name="Kohler A."/>
            <person name="Nagy L.G."/>
            <person name="Floudas D."/>
            <person name="Copeland A."/>
            <person name="Barry K.W."/>
            <person name="Cichocki N."/>
            <person name="Veneault-Fourrey C."/>
            <person name="LaButti K."/>
            <person name="Lindquist E.A."/>
            <person name="Lipzen A."/>
            <person name="Lundell T."/>
            <person name="Morin E."/>
            <person name="Murat C."/>
            <person name="Sun H."/>
            <person name="Tunlid A."/>
            <person name="Henrissat B."/>
            <person name="Grigoriev I.V."/>
            <person name="Hibbett D.S."/>
            <person name="Martin F."/>
            <person name="Nordberg H.P."/>
            <person name="Cantor M.N."/>
            <person name="Hua S.X."/>
        </authorList>
    </citation>
    <scope>NUCLEOTIDE SEQUENCE [LARGE SCALE GENOMIC DNA]</scope>
    <source>
        <strain evidence="2">h7</strain>
    </source>
</reference>
<evidence type="ECO:0008006" key="3">
    <source>
        <dbReference type="Google" id="ProtNLM"/>
    </source>
</evidence>
<proteinExistence type="predicted"/>
<dbReference type="AlphaFoldDB" id="A0A0C3C1X6"/>
<name>A0A0C3C1X6_HEBCY</name>
<dbReference type="HOGENOM" id="CLU_036316_4_2_1"/>
<dbReference type="Proteomes" id="UP000053424">
    <property type="component" value="Unassembled WGS sequence"/>
</dbReference>
<organism evidence="1 2">
    <name type="scientific">Hebeloma cylindrosporum</name>
    <dbReference type="NCBI Taxonomy" id="76867"/>
    <lineage>
        <taxon>Eukaryota</taxon>
        <taxon>Fungi</taxon>
        <taxon>Dikarya</taxon>
        <taxon>Basidiomycota</taxon>
        <taxon>Agaricomycotina</taxon>
        <taxon>Agaricomycetes</taxon>
        <taxon>Agaricomycetidae</taxon>
        <taxon>Agaricales</taxon>
        <taxon>Agaricineae</taxon>
        <taxon>Hymenogastraceae</taxon>
        <taxon>Hebeloma</taxon>
    </lineage>
</organism>
<reference evidence="2" key="2">
    <citation type="submission" date="2015-01" db="EMBL/GenBank/DDBJ databases">
        <title>Evolutionary Origins and Diversification of the Mycorrhizal Mutualists.</title>
        <authorList>
            <consortium name="DOE Joint Genome Institute"/>
            <consortium name="Mycorrhizal Genomics Consortium"/>
            <person name="Kohler A."/>
            <person name="Kuo A."/>
            <person name="Nagy L.G."/>
            <person name="Floudas D."/>
            <person name="Copeland A."/>
            <person name="Barry K.W."/>
            <person name="Cichocki N."/>
            <person name="Veneault-Fourrey C."/>
            <person name="LaButti K."/>
            <person name="Lindquist E.A."/>
            <person name="Lipzen A."/>
            <person name="Lundell T."/>
            <person name="Morin E."/>
            <person name="Murat C."/>
            <person name="Riley R."/>
            <person name="Ohm R."/>
            <person name="Sun H."/>
            <person name="Tunlid A."/>
            <person name="Henrissat B."/>
            <person name="Grigoriev I.V."/>
            <person name="Hibbett D.S."/>
            <person name="Martin F."/>
        </authorList>
    </citation>
    <scope>NUCLEOTIDE SEQUENCE [LARGE SCALE GENOMIC DNA]</scope>
    <source>
        <strain evidence="2">h7</strain>
    </source>
</reference>
<dbReference type="SUPFAM" id="SSF81383">
    <property type="entry name" value="F-box domain"/>
    <property type="match status" value="1"/>
</dbReference>
<keyword evidence="2" id="KW-1185">Reference proteome</keyword>
<dbReference type="InterPro" id="IPR036047">
    <property type="entry name" value="F-box-like_dom_sf"/>
</dbReference>